<dbReference type="EMBL" id="HAEE01009360">
    <property type="protein sequence ID" value="SBR29410.1"/>
    <property type="molecule type" value="Transcribed_RNA"/>
</dbReference>
<reference evidence="2" key="2">
    <citation type="submission" date="2016-06" db="EMBL/GenBank/DDBJ databases">
        <title>The genome of a short-lived fish provides insights into sex chromosome evolution and the genetic control of aging.</title>
        <authorList>
            <person name="Reichwald K."/>
            <person name="Felder M."/>
            <person name="Petzold A."/>
            <person name="Koch P."/>
            <person name="Groth M."/>
            <person name="Platzer M."/>
        </authorList>
    </citation>
    <scope>NUCLEOTIDE SEQUENCE</scope>
    <source>
        <tissue evidence="2">Brain</tissue>
    </source>
</reference>
<dbReference type="AlphaFoldDB" id="A0A1A8KAG0"/>
<evidence type="ECO:0000313" key="2">
    <source>
        <dbReference type="EMBL" id="SBR29410.1"/>
    </source>
</evidence>
<organism evidence="2">
    <name type="scientific">Nothobranchius kuhntae</name>
    <name type="common">Beira killifish</name>
    <dbReference type="NCBI Taxonomy" id="321403"/>
    <lineage>
        <taxon>Eukaryota</taxon>
        <taxon>Metazoa</taxon>
        <taxon>Chordata</taxon>
        <taxon>Craniata</taxon>
        <taxon>Vertebrata</taxon>
        <taxon>Euteleostomi</taxon>
        <taxon>Actinopterygii</taxon>
        <taxon>Neopterygii</taxon>
        <taxon>Teleostei</taxon>
        <taxon>Neoteleostei</taxon>
        <taxon>Acanthomorphata</taxon>
        <taxon>Ovalentaria</taxon>
        <taxon>Atherinomorphae</taxon>
        <taxon>Cyprinodontiformes</taxon>
        <taxon>Nothobranchiidae</taxon>
        <taxon>Nothobranchius</taxon>
    </lineage>
</organism>
<accession>A0A1A8KAG0</accession>
<proteinExistence type="predicted"/>
<feature type="compositionally biased region" description="Basic and acidic residues" evidence="1">
    <location>
        <begin position="112"/>
        <end position="123"/>
    </location>
</feature>
<gene>
    <name evidence="2" type="primary">Nfu_g_1_012853</name>
</gene>
<protein>
    <submittedName>
        <fullName evidence="2">Uncharacterized protein</fullName>
    </submittedName>
</protein>
<sequence>QRLRSLIGQPACTQDSKHPMITMNLQGICASGCKNNQQSCCRLRAAGEHSHTRFTPECAGQEKQIQSRLRTLHYELFKCLITAAGCHTRKQSRNSEGHCSKNTNSAQYVYRGKEDGAKPEGQRRVCTHSQE</sequence>
<reference evidence="2" key="1">
    <citation type="submission" date="2016-05" db="EMBL/GenBank/DDBJ databases">
        <authorList>
            <person name="Lavstsen T."/>
            <person name="Jespersen J.S."/>
        </authorList>
    </citation>
    <scope>NUCLEOTIDE SEQUENCE</scope>
    <source>
        <tissue evidence="2">Brain</tissue>
    </source>
</reference>
<feature type="non-terminal residue" evidence="2">
    <location>
        <position position="1"/>
    </location>
</feature>
<feature type="region of interest" description="Disordered" evidence="1">
    <location>
        <begin position="112"/>
        <end position="131"/>
    </location>
</feature>
<name>A0A1A8KAG0_NOTKU</name>
<feature type="non-terminal residue" evidence="2">
    <location>
        <position position="131"/>
    </location>
</feature>
<evidence type="ECO:0000256" key="1">
    <source>
        <dbReference type="SAM" id="MobiDB-lite"/>
    </source>
</evidence>